<dbReference type="HOGENOM" id="CLU_109089_0_0_1"/>
<dbReference type="Pfam" id="PF05444">
    <property type="entry name" value="DUF753"/>
    <property type="match status" value="2"/>
</dbReference>
<dbReference type="AlphaFoldDB" id="B4MS21"/>
<evidence type="ECO:0000313" key="2">
    <source>
        <dbReference type="EMBL" id="EDW74910.2"/>
    </source>
</evidence>
<proteinExistence type="predicted"/>
<dbReference type="KEGG" id="dwi:6640700"/>
<dbReference type="PANTHER" id="PTHR21721:SF26">
    <property type="entry name" value="DUF753 DOMAIN-CONTAINING PROTEIN-RELATED"/>
    <property type="match status" value="1"/>
</dbReference>
<name>B4MS21_DROWI</name>
<feature type="domain" description="DUF753" evidence="1">
    <location>
        <begin position="12"/>
        <end position="80"/>
    </location>
</feature>
<accession>B4MS21</accession>
<dbReference type="eggNOG" id="ENOG502T7X9">
    <property type="taxonomic scope" value="Eukaryota"/>
</dbReference>
<gene>
    <name evidence="2" type="primary">Dwil\GK15646</name>
    <name evidence="2" type="ORF">Dwil_GK15646</name>
</gene>
<protein>
    <recommendedName>
        <fullName evidence="1">DUF753 domain-containing protein</fullName>
    </recommendedName>
</protein>
<feature type="domain" description="DUF753" evidence="1">
    <location>
        <begin position="88"/>
        <end position="163"/>
    </location>
</feature>
<dbReference type="EMBL" id="CH963850">
    <property type="protein sequence ID" value="EDW74910.2"/>
    <property type="molecule type" value="Genomic_DNA"/>
</dbReference>
<sequence length="182" mass="19940">MAQHSAGNTITSCYSCYGINCQRTSLHQEQSCVDSLDYCVTIYEEAKVLYKGCSLEIPYELQSRCLTEDSCHKCNTNRCNNVGSAAYACVECDSSKDSNCVDNADSLDAVRCAVPTASNSYCYAKSSNNVVQRGCATTETEQQSCLTDDNCILCSPGDITKCNTVKIDAESNIGNRFIRFLR</sequence>
<dbReference type="Proteomes" id="UP000007798">
    <property type="component" value="Unassembled WGS sequence"/>
</dbReference>
<evidence type="ECO:0000259" key="1">
    <source>
        <dbReference type="Pfam" id="PF05444"/>
    </source>
</evidence>
<dbReference type="InterPro" id="IPR008472">
    <property type="entry name" value="DUF753"/>
</dbReference>
<dbReference type="InParanoid" id="B4MS21"/>
<dbReference type="PANTHER" id="PTHR21721">
    <property type="entry name" value="GH09876P-RELATED"/>
    <property type="match status" value="1"/>
</dbReference>
<organism evidence="2 3">
    <name type="scientific">Drosophila willistoni</name>
    <name type="common">Fruit fly</name>
    <dbReference type="NCBI Taxonomy" id="7260"/>
    <lineage>
        <taxon>Eukaryota</taxon>
        <taxon>Metazoa</taxon>
        <taxon>Ecdysozoa</taxon>
        <taxon>Arthropoda</taxon>
        <taxon>Hexapoda</taxon>
        <taxon>Insecta</taxon>
        <taxon>Pterygota</taxon>
        <taxon>Neoptera</taxon>
        <taxon>Endopterygota</taxon>
        <taxon>Diptera</taxon>
        <taxon>Brachycera</taxon>
        <taxon>Muscomorpha</taxon>
        <taxon>Ephydroidea</taxon>
        <taxon>Drosophilidae</taxon>
        <taxon>Drosophila</taxon>
        <taxon>Sophophora</taxon>
    </lineage>
</organism>
<reference evidence="2 3" key="1">
    <citation type="journal article" date="2007" name="Nature">
        <title>Evolution of genes and genomes on the Drosophila phylogeny.</title>
        <authorList>
            <consortium name="Drosophila 12 Genomes Consortium"/>
            <person name="Clark A.G."/>
            <person name="Eisen M.B."/>
            <person name="Smith D.R."/>
            <person name="Bergman C.M."/>
            <person name="Oliver B."/>
            <person name="Markow T.A."/>
            <person name="Kaufman T.C."/>
            <person name="Kellis M."/>
            <person name="Gelbart W."/>
            <person name="Iyer V.N."/>
            <person name="Pollard D.A."/>
            <person name="Sackton T.B."/>
            <person name="Larracuente A.M."/>
            <person name="Singh N.D."/>
            <person name="Abad J.P."/>
            <person name="Abt D.N."/>
            <person name="Adryan B."/>
            <person name="Aguade M."/>
            <person name="Akashi H."/>
            <person name="Anderson W.W."/>
            <person name="Aquadro C.F."/>
            <person name="Ardell D.H."/>
            <person name="Arguello R."/>
            <person name="Artieri C.G."/>
            <person name="Barbash D.A."/>
            <person name="Barker D."/>
            <person name="Barsanti P."/>
            <person name="Batterham P."/>
            <person name="Batzoglou S."/>
            <person name="Begun D."/>
            <person name="Bhutkar A."/>
            <person name="Blanco E."/>
            <person name="Bosak S.A."/>
            <person name="Bradley R.K."/>
            <person name="Brand A.D."/>
            <person name="Brent M.R."/>
            <person name="Brooks A.N."/>
            <person name="Brown R.H."/>
            <person name="Butlin R.K."/>
            <person name="Caggese C."/>
            <person name="Calvi B.R."/>
            <person name="Bernardo de Carvalho A."/>
            <person name="Caspi A."/>
            <person name="Castrezana S."/>
            <person name="Celniker S.E."/>
            <person name="Chang J.L."/>
            <person name="Chapple C."/>
            <person name="Chatterji S."/>
            <person name="Chinwalla A."/>
            <person name="Civetta A."/>
            <person name="Clifton S.W."/>
            <person name="Comeron J.M."/>
            <person name="Costello J.C."/>
            <person name="Coyne J.A."/>
            <person name="Daub J."/>
            <person name="David R.G."/>
            <person name="Delcher A.L."/>
            <person name="Delehaunty K."/>
            <person name="Do C.B."/>
            <person name="Ebling H."/>
            <person name="Edwards K."/>
            <person name="Eickbush T."/>
            <person name="Evans J.D."/>
            <person name="Filipski A."/>
            <person name="Findeiss S."/>
            <person name="Freyhult E."/>
            <person name="Fulton L."/>
            <person name="Fulton R."/>
            <person name="Garcia A.C."/>
            <person name="Gardiner A."/>
            <person name="Garfield D.A."/>
            <person name="Garvin B.E."/>
            <person name="Gibson G."/>
            <person name="Gilbert D."/>
            <person name="Gnerre S."/>
            <person name="Godfrey J."/>
            <person name="Good R."/>
            <person name="Gotea V."/>
            <person name="Gravely B."/>
            <person name="Greenberg A.J."/>
            <person name="Griffiths-Jones S."/>
            <person name="Gross S."/>
            <person name="Guigo R."/>
            <person name="Gustafson E.A."/>
            <person name="Haerty W."/>
            <person name="Hahn M.W."/>
            <person name="Halligan D.L."/>
            <person name="Halpern A.L."/>
            <person name="Halter G.M."/>
            <person name="Han M.V."/>
            <person name="Heger A."/>
            <person name="Hillier L."/>
            <person name="Hinrichs A.S."/>
            <person name="Holmes I."/>
            <person name="Hoskins R.A."/>
            <person name="Hubisz M.J."/>
            <person name="Hultmark D."/>
            <person name="Huntley M.A."/>
            <person name="Jaffe D.B."/>
            <person name="Jagadeeshan S."/>
            <person name="Jeck W.R."/>
            <person name="Johnson J."/>
            <person name="Jones C.D."/>
            <person name="Jordan W.C."/>
            <person name="Karpen G.H."/>
            <person name="Kataoka E."/>
            <person name="Keightley P.D."/>
            <person name="Kheradpour P."/>
            <person name="Kirkness E.F."/>
            <person name="Koerich L.B."/>
            <person name="Kristiansen K."/>
            <person name="Kudrna D."/>
            <person name="Kulathinal R.J."/>
            <person name="Kumar S."/>
            <person name="Kwok R."/>
            <person name="Lander E."/>
            <person name="Langley C.H."/>
            <person name="Lapoint R."/>
            <person name="Lazzaro B.P."/>
            <person name="Lee S.J."/>
            <person name="Levesque L."/>
            <person name="Li R."/>
            <person name="Lin C.F."/>
            <person name="Lin M.F."/>
            <person name="Lindblad-Toh K."/>
            <person name="Llopart A."/>
            <person name="Long M."/>
            <person name="Low L."/>
            <person name="Lozovsky E."/>
            <person name="Lu J."/>
            <person name="Luo M."/>
            <person name="Machado C.A."/>
            <person name="Makalowski W."/>
            <person name="Marzo M."/>
            <person name="Matsuda M."/>
            <person name="Matzkin L."/>
            <person name="McAllister B."/>
            <person name="McBride C.S."/>
            <person name="McKernan B."/>
            <person name="McKernan K."/>
            <person name="Mendez-Lago M."/>
            <person name="Minx P."/>
            <person name="Mollenhauer M.U."/>
            <person name="Montooth K."/>
            <person name="Mount S.M."/>
            <person name="Mu X."/>
            <person name="Myers E."/>
            <person name="Negre B."/>
            <person name="Newfeld S."/>
            <person name="Nielsen R."/>
            <person name="Noor M.A."/>
            <person name="O'Grady P."/>
            <person name="Pachter L."/>
            <person name="Papaceit M."/>
            <person name="Parisi M.J."/>
            <person name="Parisi M."/>
            <person name="Parts L."/>
            <person name="Pedersen J.S."/>
            <person name="Pesole G."/>
            <person name="Phillippy A.M."/>
            <person name="Ponting C.P."/>
            <person name="Pop M."/>
            <person name="Porcelli D."/>
            <person name="Powell J.R."/>
            <person name="Prohaska S."/>
            <person name="Pruitt K."/>
            <person name="Puig M."/>
            <person name="Quesneville H."/>
            <person name="Ram K.R."/>
            <person name="Rand D."/>
            <person name="Rasmussen M.D."/>
            <person name="Reed L.K."/>
            <person name="Reenan R."/>
            <person name="Reily A."/>
            <person name="Remington K.A."/>
            <person name="Rieger T.T."/>
            <person name="Ritchie M.G."/>
            <person name="Robin C."/>
            <person name="Rogers Y.H."/>
            <person name="Rohde C."/>
            <person name="Rozas J."/>
            <person name="Rubenfield M.J."/>
            <person name="Ruiz A."/>
            <person name="Russo S."/>
            <person name="Salzberg S.L."/>
            <person name="Sanchez-Gracia A."/>
            <person name="Saranga D.J."/>
            <person name="Sato H."/>
            <person name="Schaeffer S.W."/>
            <person name="Schatz M.C."/>
            <person name="Schlenke T."/>
            <person name="Schwartz R."/>
            <person name="Segarra C."/>
            <person name="Singh R.S."/>
            <person name="Sirot L."/>
            <person name="Sirota M."/>
            <person name="Sisneros N.B."/>
            <person name="Smith C.D."/>
            <person name="Smith T.F."/>
            <person name="Spieth J."/>
            <person name="Stage D.E."/>
            <person name="Stark A."/>
            <person name="Stephan W."/>
            <person name="Strausberg R.L."/>
            <person name="Strempel S."/>
            <person name="Sturgill D."/>
            <person name="Sutton G."/>
            <person name="Sutton G.G."/>
            <person name="Tao W."/>
            <person name="Teichmann S."/>
            <person name="Tobari Y.N."/>
            <person name="Tomimura Y."/>
            <person name="Tsolas J.M."/>
            <person name="Valente V.L."/>
            <person name="Venter E."/>
            <person name="Venter J.C."/>
            <person name="Vicario S."/>
            <person name="Vieira F.G."/>
            <person name="Vilella A.J."/>
            <person name="Villasante A."/>
            <person name="Walenz B."/>
            <person name="Wang J."/>
            <person name="Wasserman M."/>
            <person name="Watts T."/>
            <person name="Wilson D."/>
            <person name="Wilson R.K."/>
            <person name="Wing R.A."/>
            <person name="Wolfner M.F."/>
            <person name="Wong A."/>
            <person name="Wong G.K."/>
            <person name="Wu C.I."/>
            <person name="Wu G."/>
            <person name="Yamamoto D."/>
            <person name="Yang H.P."/>
            <person name="Yang S.P."/>
            <person name="Yorke J.A."/>
            <person name="Yoshida K."/>
            <person name="Zdobnov E."/>
            <person name="Zhang P."/>
            <person name="Zhang Y."/>
            <person name="Zimin A.V."/>
            <person name="Baldwin J."/>
            <person name="Abdouelleil A."/>
            <person name="Abdulkadir J."/>
            <person name="Abebe A."/>
            <person name="Abera B."/>
            <person name="Abreu J."/>
            <person name="Acer S.C."/>
            <person name="Aftuck L."/>
            <person name="Alexander A."/>
            <person name="An P."/>
            <person name="Anderson E."/>
            <person name="Anderson S."/>
            <person name="Arachi H."/>
            <person name="Azer M."/>
            <person name="Bachantsang P."/>
            <person name="Barry A."/>
            <person name="Bayul T."/>
            <person name="Berlin A."/>
            <person name="Bessette D."/>
            <person name="Bloom T."/>
            <person name="Blye J."/>
            <person name="Boguslavskiy L."/>
            <person name="Bonnet C."/>
            <person name="Boukhgalter B."/>
            <person name="Bourzgui I."/>
            <person name="Brown A."/>
            <person name="Cahill P."/>
            <person name="Channer S."/>
            <person name="Cheshatsang Y."/>
            <person name="Chuda L."/>
            <person name="Citroen M."/>
            <person name="Collymore A."/>
            <person name="Cooke P."/>
            <person name="Costello M."/>
            <person name="D'Aco K."/>
            <person name="Daza R."/>
            <person name="De Haan G."/>
            <person name="DeGray S."/>
            <person name="DeMaso C."/>
            <person name="Dhargay N."/>
            <person name="Dooley K."/>
            <person name="Dooley E."/>
            <person name="Doricent M."/>
            <person name="Dorje P."/>
            <person name="Dorjee K."/>
            <person name="Dupes A."/>
            <person name="Elong R."/>
            <person name="Falk J."/>
            <person name="Farina A."/>
            <person name="Faro S."/>
            <person name="Ferguson D."/>
            <person name="Fisher S."/>
            <person name="Foley C.D."/>
            <person name="Franke A."/>
            <person name="Friedrich D."/>
            <person name="Gadbois L."/>
            <person name="Gearin G."/>
            <person name="Gearin C.R."/>
            <person name="Giannoukos G."/>
            <person name="Goode T."/>
            <person name="Graham J."/>
            <person name="Grandbois E."/>
            <person name="Grewal S."/>
            <person name="Gyaltsen K."/>
            <person name="Hafez N."/>
            <person name="Hagos B."/>
            <person name="Hall J."/>
            <person name="Henson C."/>
            <person name="Hollinger A."/>
            <person name="Honan T."/>
            <person name="Huard M.D."/>
            <person name="Hughes L."/>
            <person name="Hurhula B."/>
            <person name="Husby M.E."/>
            <person name="Kamat A."/>
            <person name="Kanga B."/>
            <person name="Kashin S."/>
            <person name="Khazanovich D."/>
            <person name="Kisner P."/>
            <person name="Lance K."/>
            <person name="Lara M."/>
            <person name="Lee W."/>
            <person name="Lennon N."/>
            <person name="Letendre F."/>
            <person name="LeVine R."/>
            <person name="Lipovsky A."/>
            <person name="Liu X."/>
            <person name="Liu J."/>
            <person name="Liu S."/>
            <person name="Lokyitsang T."/>
            <person name="Lokyitsang Y."/>
            <person name="Lubonja R."/>
            <person name="Lui A."/>
            <person name="MacDonald P."/>
            <person name="Magnisalis V."/>
            <person name="Maru K."/>
            <person name="Matthews C."/>
            <person name="McCusker W."/>
            <person name="McDonough S."/>
            <person name="Mehta T."/>
            <person name="Meldrim J."/>
            <person name="Meneus L."/>
            <person name="Mihai O."/>
            <person name="Mihalev A."/>
            <person name="Mihova T."/>
            <person name="Mittelman R."/>
            <person name="Mlenga V."/>
            <person name="Montmayeur A."/>
            <person name="Mulrain L."/>
            <person name="Navidi A."/>
            <person name="Naylor J."/>
            <person name="Negash T."/>
            <person name="Nguyen T."/>
            <person name="Nguyen N."/>
            <person name="Nicol R."/>
            <person name="Norbu C."/>
            <person name="Norbu N."/>
            <person name="Novod N."/>
            <person name="O'Neill B."/>
            <person name="Osman S."/>
            <person name="Markiewicz E."/>
            <person name="Oyono O.L."/>
            <person name="Patti C."/>
            <person name="Phunkhang P."/>
            <person name="Pierre F."/>
            <person name="Priest M."/>
            <person name="Raghuraman S."/>
            <person name="Rege F."/>
            <person name="Reyes R."/>
            <person name="Rise C."/>
            <person name="Rogov P."/>
            <person name="Ross K."/>
            <person name="Ryan E."/>
            <person name="Settipalli S."/>
            <person name="Shea T."/>
            <person name="Sherpa N."/>
            <person name="Shi L."/>
            <person name="Shih D."/>
            <person name="Sparrow T."/>
            <person name="Spaulding J."/>
            <person name="Stalker J."/>
            <person name="Stange-Thomann N."/>
            <person name="Stavropoulos S."/>
            <person name="Stone C."/>
            <person name="Strader C."/>
            <person name="Tesfaye S."/>
            <person name="Thomson T."/>
            <person name="Thoulutsang Y."/>
            <person name="Thoulutsang D."/>
            <person name="Topham K."/>
            <person name="Topping I."/>
            <person name="Tsamla T."/>
            <person name="Vassiliev H."/>
            <person name="Vo A."/>
            <person name="Wangchuk T."/>
            <person name="Wangdi T."/>
            <person name="Weiand M."/>
            <person name="Wilkinson J."/>
            <person name="Wilson A."/>
            <person name="Yadav S."/>
            <person name="Young G."/>
            <person name="Yu Q."/>
            <person name="Zembek L."/>
            <person name="Zhong D."/>
            <person name="Zimmer A."/>
            <person name="Zwirko Z."/>
            <person name="Jaffe D.B."/>
            <person name="Alvarez P."/>
            <person name="Brockman W."/>
            <person name="Butler J."/>
            <person name="Chin C."/>
            <person name="Gnerre S."/>
            <person name="Grabherr M."/>
            <person name="Kleber M."/>
            <person name="Mauceli E."/>
            <person name="MacCallum I."/>
        </authorList>
    </citation>
    <scope>NUCLEOTIDE SEQUENCE [LARGE SCALE GENOMIC DNA]</scope>
    <source>
        <strain evidence="3">Tucson 14030-0811.24</strain>
    </source>
</reference>
<keyword evidence="3" id="KW-1185">Reference proteome</keyword>
<dbReference type="STRING" id="7260.B4MS21"/>
<dbReference type="OrthoDB" id="7943935at2759"/>
<evidence type="ECO:0000313" key="3">
    <source>
        <dbReference type="Proteomes" id="UP000007798"/>
    </source>
</evidence>